<sequence>MGGISTFPPVVIRGSVINYNGLLASAYPLKVKPLGSFQIWILELDKRRWLQTIFNALPILSDLSGEIQLNLLGMNKANDIILGPLKLPPKGTL</sequence>
<protein>
    <recommendedName>
        <fullName evidence="1">F-box associated beta-propeller type 3 domain-containing protein</fullName>
    </recommendedName>
</protein>
<dbReference type="Proteomes" id="UP000836841">
    <property type="component" value="Chromosome 2"/>
</dbReference>
<dbReference type="AlphaFoldDB" id="A0AAU9RM30"/>
<name>A0AAU9RM30_THLAR</name>
<organism evidence="2 3">
    <name type="scientific">Thlaspi arvense</name>
    <name type="common">Field penny-cress</name>
    <dbReference type="NCBI Taxonomy" id="13288"/>
    <lineage>
        <taxon>Eukaryota</taxon>
        <taxon>Viridiplantae</taxon>
        <taxon>Streptophyta</taxon>
        <taxon>Embryophyta</taxon>
        <taxon>Tracheophyta</taxon>
        <taxon>Spermatophyta</taxon>
        <taxon>Magnoliopsida</taxon>
        <taxon>eudicotyledons</taxon>
        <taxon>Gunneridae</taxon>
        <taxon>Pentapetalae</taxon>
        <taxon>rosids</taxon>
        <taxon>malvids</taxon>
        <taxon>Brassicales</taxon>
        <taxon>Brassicaceae</taxon>
        <taxon>Thlaspideae</taxon>
        <taxon>Thlaspi</taxon>
    </lineage>
</organism>
<evidence type="ECO:0000313" key="3">
    <source>
        <dbReference type="Proteomes" id="UP000836841"/>
    </source>
</evidence>
<gene>
    <name evidence="2" type="ORF">TAV2_LOCUS7959</name>
</gene>
<evidence type="ECO:0000313" key="2">
    <source>
        <dbReference type="EMBL" id="CAH2046362.1"/>
    </source>
</evidence>
<reference evidence="2 3" key="1">
    <citation type="submission" date="2022-03" db="EMBL/GenBank/DDBJ databases">
        <authorList>
            <person name="Nunn A."/>
            <person name="Chopra R."/>
            <person name="Nunn A."/>
            <person name="Contreras Garrido A."/>
        </authorList>
    </citation>
    <scope>NUCLEOTIDE SEQUENCE [LARGE SCALE GENOMIC DNA]</scope>
</reference>
<dbReference type="EMBL" id="OU466858">
    <property type="protein sequence ID" value="CAH2046362.1"/>
    <property type="molecule type" value="Genomic_DNA"/>
</dbReference>
<evidence type="ECO:0000259" key="1">
    <source>
        <dbReference type="Pfam" id="PF08268"/>
    </source>
</evidence>
<dbReference type="Pfam" id="PF08268">
    <property type="entry name" value="FBA_3"/>
    <property type="match status" value="1"/>
</dbReference>
<proteinExistence type="predicted"/>
<accession>A0AAU9RM30</accession>
<keyword evidence="3" id="KW-1185">Reference proteome</keyword>
<feature type="domain" description="F-box associated beta-propeller type 3" evidence="1">
    <location>
        <begin position="13"/>
        <end position="86"/>
    </location>
</feature>
<dbReference type="InterPro" id="IPR013187">
    <property type="entry name" value="F-box-assoc_dom_typ3"/>
</dbReference>